<accession>A0A200JDD4</accession>
<protein>
    <recommendedName>
        <fullName evidence="4">HTH hxlR-type domain-containing protein</fullName>
    </recommendedName>
</protein>
<keyword evidence="3" id="KW-0804">Transcription</keyword>
<feature type="domain" description="HTH hxlR-type" evidence="4">
    <location>
        <begin position="9"/>
        <end position="107"/>
    </location>
</feature>
<dbReference type="AlphaFoldDB" id="A0A200JDD4"/>
<reference evidence="6" key="3">
    <citation type="submission" date="2024-03" db="EMBL/GenBank/DDBJ databases">
        <title>The Genome Sequence of Enterococcus sp. DIV0238c.</title>
        <authorList>
            <consortium name="The Broad Institute Genomics Platform"/>
            <consortium name="The Broad Institute Microbial Omics Core"/>
            <consortium name="The Broad Institute Genomic Center for Infectious Diseases"/>
            <person name="Earl A."/>
            <person name="Manson A."/>
            <person name="Gilmore M."/>
            <person name="Schwartman J."/>
            <person name="Shea T."/>
            <person name="Abouelleil A."/>
            <person name="Cao P."/>
            <person name="Chapman S."/>
            <person name="Cusick C."/>
            <person name="Young S."/>
            <person name="Neafsey D."/>
            <person name="Nusbaum C."/>
            <person name="Birren B."/>
        </authorList>
    </citation>
    <scope>NUCLEOTIDE SEQUENCE</scope>
    <source>
        <strain evidence="6">9D6_DIV0238</strain>
    </source>
</reference>
<organism evidence="5">
    <name type="scientific">Candidatus Enterococcus dunnyi</name>
    <dbReference type="NCBI Taxonomy" id="1834192"/>
    <lineage>
        <taxon>Bacteria</taxon>
        <taxon>Bacillati</taxon>
        <taxon>Bacillota</taxon>
        <taxon>Bacilli</taxon>
        <taxon>Lactobacillales</taxon>
        <taxon>Enterococcaceae</taxon>
        <taxon>Enterococcus</taxon>
    </lineage>
</organism>
<dbReference type="Pfam" id="PF01638">
    <property type="entry name" value="HxlR"/>
    <property type="match status" value="1"/>
</dbReference>
<dbReference type="PANTHER" id="PTHR33204">
    <property type="entry name" value="TRANSCRIPTIONAL REGULATOR, MARR FAMILY"/>
    <property type="match status" value="1"/>
</dbReference>
<dbReference type="EMBL" id="CP147246">
    <property type="protein sequence ID" value="WYJ95369.1"/>
    <property type="molecule type" value="Genomic_DNA"/>
</dbReference>
<evidence type="ECO:0000313" key="5">
    <source>
        <dbReference type="EMBL" id="OUZ34849.1"/>
    </source>
</evidence>
<evidence type="ECO:0000259" key="4">
    <source>
        <dbReference type="PROSITE" id="PS51118"/>
    </source>
</evidence>
<dbReference type="InterPro" id="IPR036388">
    <property type="entry name" value="WH-like_DNA-bd_sf"/>
</dbReference>
<name>A0A200JDD4_9ENTE</name>
<reference evidence="5" key="1">
    <citation type="submission" date="2017-05" db="EMBL/GenBank/DDBJ databases">
        <title>The Genome Sequence of Enterococcus sp. 9D6_DIV0238.</title>
        <authorList>
            <consortium name="The Broad Institute Genomics Platform"/>
            <consortium name="The Broad Institute Genomic Center for Infectious Diseases"/>
            <person name="Earl A."/>
            <person name="Manson A."/>
            <person name="Schwartman J."/>
            <person name="Gilmore M."/>
            <person name="Abouelleil A."/>
            <person name="Cao P."/>
            <person name="Chapman S."/>
            <person name="Cusick C."/>
            <person name="Shea T."/>
            <person name="Young S."/>
            <person name="Neafsey D."/>
            <person name="Nusbaum C."/>
            <person name="Birren B."/>
        </authorList>
    </citation>
    <scope>NUCLEOTIDE SEQUENCE [LARGE SCALE GENOMIC DNA]</scope>
    <source>
        <strain evidence="5">9D6_DIV0238</strain>
    </source>
</reference>
<evidence type="ECO:0000313" key="6">
    <source>
        <dbReference type="EMBL" id="WYJ95369.1"/>
    </source>
</evidence>
<dbReference type="RefSeq" id="WP_087639525.1">
    <property type="nucleotide sequence ID" value="NZ_CP147246.1"/>
</dbReference>
<evidence type="ECO:0000313" key="7">
    <source>
        <dbReference type="Proteomes" id="UP000196151"/>
    </source>
</evidence>
<dbReference type="InterPro" id="IPR002577">
    <property type="entry name" value="HTH_HxlR"/>
</dbReference>
<evidence type="ECO:0000256" key="3">
    <source>
        <dbReference type="ARBA" id="ARBA00023163"/>
    </source>
</evidence>
<dbReference type="EMBL" id="NIBQ01000001">
    <property type="protein sequence ID" value="OUZ34849.1"/>
    <property type="molecule type" value="Genomic_DNA"/>
</dbReference>
<dbReference type="Proteomes" id="UP000196151">
    <property type="component" value="Chromosome"/>
</dbReference>
<evidence type="ECO:0000256" key="2">
    <source>
        <dbReference type="ARBA" id="ARBA00023125"/>
    </source>
</evidence>
<sequence length="112" mass="13198">MEESKQIQCPVTEALKILGGKWRIPILWKLAEEPLRYNELKRRLAGITNIMLTRSLRELEQYRLVERIQHETVPPNVEYLLAEDGKKLIPALNLIKEWGIEVIEEYPFSDKN</sequence>
<keyword evidence="1" id="KW-0805">Transcription regulation</keyword>
<dbReference type="InterPro" id="IPR036390">
    <property type="entry name" value="WH_DNA-bd_sf"/>
</dbReference>
<evidence type="ECO:0000256" key="1">
    <source>
        <dbReference type="ARBA" id="ARBA00023015"/>
    </source>
</evidence>
<gene>
    <name evidence="5" type="ORF">A5889_000324</name>
    <name evidence="6" type="ORF">A5889_002917</name>
</gene>
<dbReference type="SUPFAM" id="SSF46785">
    <property type="entry name" value="Winged helix' DNA-binding domain"/>
    <property type="match status" value="1"/>
</dbReference>
<dbReference type="OrthoDB" id="9791143at2"/>
<dbReference type="Gene3D" id="1.10.10.10">
    <property type="entry name" value="Winged helix-like DNA-binding domain superfamily/Winged helix DNA-binding domain"/>
    <property type="match status" value="1"/>
</dbReference>
<dbReference type="PROSITE" id="PS51118">
    <property type="entry name" value="HTH_HXLR"/>
    <property type="match status" value="1"/>
</dbReference>
<keyword evidence="2" id="KW-0238">DNA-binding</keyword>
<reference evidence="6" key="2">
    <citation type="submission" date="2017-05" db="EMBL/GenBank/DDBJ databases">
        <authorList>
            <consortium name="The Broad Institute Genomics Platform"/>
            <consortium name="The Broad Institute Genomic Center for Infectious Diseases"/>
            <person name="Earl A."/>
            <person name="Manson A."/>
            <person name="Schwartman J."/>
            <person name="Gilmore M."/>
            <person name="Abouelleil A."/>
            <person name="Cao P."/>
            <person name="Chapman S."/>
            <person name="Cusick C."/>
            <person name="Shea T."/>
            <person name="Young S."/>
            <person name="Neafsey D."/>
            <person name="Nusbaum C."/>
            <person name="Birren B."/>
        </authorList>
    </citation>
    <scope>NUCLEOTIDE SEQUENCE</scope>
    <source>
        <strain evidence="6">9D6_DIV0238</strain>
    </source>
</reference>
<proteinExistence type="predicted"/>
<dbReference type="PANTHER" id="PTHR33204:SF29">
    <property type="entry name" value="TRANSCRIPTIONAL REGULATOR"/>
    <property type="match status" value="1"/>
</dbReference>
<dbReference type="GO" id="GO:0003677">
    <property type="term" value="F:DNA binding"/>
    <property type="evidence" value="ECO:0007669"/>
    <property type="project" value="UniProtKB-KW"/>
</dbReference>
<keyword evidence="7" id="KW-1185">Reference proteome</keyword>